<comment type="pathway">
    <text evidence="1 5 6">Amino-acid biosynthesis; L-histidine biosynthesis; L-histidine from 5-phospho-alpha-D-ribose 1-diphosphate: step 6/9.</text>
</comment>
<evidence type="ECO:0000313" key="8">
    <source>
        <dbReference type="Proteomes" id="UP001596505"/>
    </source>
</evidence>
<evidence type="ECO:0000256" key="1">
    <source>
        <dbReference type="ARBA" id="ARBA00005047"/>
    </source>
</evidence>
<dbReference type="InterPro" id="IPR000807">
    <property type="entry name" value="ImidazoleglycerolP_deHydtase"/>
</dbReference>
<keyword evidence="3 5" id="KW-0368">Histidine biosynthesis</keyword>
<evidence type="ECO:0000256" key="2">
    <source>
        <dbReference type="ARBA" id="ARBA00022605"/>
    </source>
</evidence>
<dbReference type="HAMAP" id="MF_00076">
    <property type="entry name" value="HisB"/>
    <property type="match status" value="1"/>
</dbReference>
<dbReference type="InterPro" id="IPR020568">
    <property type="entry name" value="Ribosomal_Su5_D2-typ_SF"/>
</dbReference>
<dbReference type="NCBIfam" id="NF002114">
    <property type="entry name" value="PRK00951.2-4"/>
    <property type="match status" value="1"/>
</dbReference>
<evidence type="ECO:0000256" key="5">
    <source>
        <dbReference type="HAMAP-Rule" id="MF_00076"/>
    </source>
</evidence>
<dbReference type="CDD" id="cd07914">
    <property type="entry name" value="IGPD"/>
    <property type="match status" value="1"/>
</dbReference>
<dbReference type="EC" id="4.2.1.19" evidence="5 6"/>
<dbReference type="PANTHER" id="PTHR23133">
    <property type="entry name" value="IMIDAZOLEGLYCEROL-PHOSPHATE DEHYDRATASE HIS7"/>
    <property type="match status" value="1"/>
</dbReference>
<gene>
    <name evidence="5 7" type="primary">hisB</name>
    <name evidence="7" type="ORF">ACFQRG_13005</name>
</gene>
<dbReference type="PROSITE" id="PS00954">
    <property type="entry name" value="IGP_DEHYDRATASE_1"/>
    <property type="match status" value="1"/>
</dbReference>
<proteinExistence type="inferred from homology"/>
<keyword evidence="4 5" id="KW-0456">Lyase</keyword>
<comment type="subcellular location">
    <subcellularLocation>
        <location evidence="5 6">Cytoplasm</location>
    </subcellularLocation>
</comment>
<dbReference type="NCBIfam" id="NF002115">
    <property type="entry name" value="PRK00951.2-5"/>
    <property type="match status" value="1"/>
</dbReference>
<comment type="catalytic activity">
    <reaction evidence="5 6">
        <text>D-erythro-1-(imidazol-4-yl)glycerol 3-phosphate = 3-(imidazol-4-yl)-2-oxopropyl phosphate + H2O</text>
        <dbReference type="Rhea" id="RHEA:11040"/>
        <dbReference type="ChEBI" id="CHEBI:15377"/>
        <dbReference type="ChEBI" id="CHEBI:57766"/>
        <dbReference type="ChEBI" id="CHEBI:58278"/>
        <dbReference type="EC" id="4.2.1.19"/>
    </reaction>
</comment>
<dbReference type="Proteomes" id="UP001596505">
    <property type="component" value="Unassembled WGS sequence"/>
</dbReference>
<dbReference type="NCBIfam" id="NF002111">
    <property type="entry name" value="PRK00951.2-1"/>
    <property type="match status" value="1"/>
</dbReference>
<dbReference type="Pfam" id="PF00475">
    <property type="entry name" value="IGPD"/>
    <property type="match status" value="1"/>
</dbReference>
<dbReference type="RefSeq" id="WP_380966646.1">
    <property type="nucleotide sequence ID" value="NZ_JBHTCO010000016.1"/>
</dbReference>
<dbReference type="InterPro" id="IPR020565">
    <property type="entry name" value="ImidazoleglycerP_deHydtase_CS"/>
</dbReference>
<evidence type="ECO:0000256" key="3">
    <source>
        <dbReference type="ARBA" id="ARBA00023102"/>
    </source>
</evidence>
<dbReference type="NCBIfam" id="NF002116">
    <property type="entry name" value="PRK00951.2-6"/>
    <property type="match status" value="1"/>
</dbReference>
<comment type="similarity">
    <text evidence="5 6">Belongs to the imidazoleglycerol-phosphate dehydratase family.</text>
</comment>
<dbReference type="PANTHER" id="PTHR23133:SF2">
    <property type="entry name" value="IMIDAZOLEGLYCEROL-PHOSPHATE DEHYDRATASE"/>
    <property type="match status" value="1"/>
</dbReference>
<organism evidence="7 8">
    <name type="scientific">Scopulibacillus cellulosilyticus</name>
    <dbReference type="NCBI Taxonomy" id="2665665"/>
    <lineage>
        <taxon>Bacteria</taxon>
        <taxon>Bacillati</taxon>
        <taxon>Bacillota</taxon>
        <taxon>Bacilli</taxon>
        <taxon>Bacillales</taxon>
        <taxon>Sporolactobacillaceae</taxon>
        <taxon>Scopulibacillus</taxon>
    </lineage>
</organism>
<protein>
    <recommendedName>
        <fullName evidence="5 6">Imidazoleglycerol-phosphate dehydratase</fullName>
        <shortName evidence="5">IGPD</shortName>
        <ecNumber evidence="5 6">4.2.1.19</ecNumber>
    </recommendedName>
</protein>
<dbReference type="GO" id="GO:0004424">
    <property type="term" value="F:imidazoleglycerol-phosphate dehydratase activity"/>
    <property type="evidence" value="ECO:0007669"/>
    <property type="project" value="UniProtKB-EC"/>
</dbReference>
<keyword evidence="8" id="KW-1185">Reference proteome</keyword>
<dbReference type="EMBL" id="JBHTCO010000016">
    <property type="protein sequence ID" value="MFC7393874.1"/>
    <property type="molecule type" value="Genomic_DNA"/>
</dbReference>
<dbReference type="InterPro" id="IPR038494">
    <property type="entry name" value="IGPD_sf"/>
</dbReference>
<dbReference type="PROSITE" id="PS00955">
    <property type="entry name" value="IGP_DEHYDRATASE_2"/>
    <property type="match status" value="1"/>
</dbReference>
<dbReference type="Gene3D" id="3.30.230.40">
    <property type="entry name" value="Imidazole glycerol phosphate dehydratase, domain 1"/>
    <property type="match status" value="2"/>
</dbReference>
<keyword evidence="2 5" id="KW-0028">Amino-acid biosynthesis</keyword>
<name>A0ABW2PWY6_9BACL</name>
<keyword evidence="5" id="KW-0963">Cytoplasm</keyword>
<dbReference type="SUPFAM" id="SSF54211">
    <property type="entry name" value="Ribosomal protein S5 domain 2-like"/>
    <property type="match status" value="2"/>
</dbReference>
<reference evidence="8" key="1">
    <citation type="journal article" date="2019" name="Int. J. Syst. Evol. Microbiol.">
        <title>The Global Catalogue of Microorganisms (GCM) 10K type strain sequencing project: providing services to taxonomists for standard genome sequencing and annotation.</title>
        <authorList>
            <consortium name="The Broad Institute Genomics Platform"/>
            <consortium name="The Broad Institute Genome Sequencing Center for Infectious Disease"/>
            <person name="Wu L."/>
            <person name="Ma J."/>
        </authorList>
    </citation>
    <scope>NUCLEOTIDE SEQUENCE [LARGE SCALE GENOMIC DNA]</scope>
    <source>
        <strain evidence="8">CGMCC 1.16305</strain>
    </source>
</reference>
<accession>A0ABW2PWY6</accession>
<sequence length="195" mass="21732">MTREGRVNRETSETKINLALEIDGEGQADIETGVPFLDHMLNLFTKHGLFNLNVKADGDTEIDDHHTTEDIAICLGQAFREALGSKQGIVRYGHIVLPMDEALVLVAVDLSDRPHFEFNGQLPSQKVGTFDTELVHEFLYKLAIEARMNLHVKIFYGQNTHHIIEAIFKALGRTLDAASNIDPRVQGIPSTKGML</sequence>
<evidence type="ECO:0000313" key="7">
    <source>
        <dbReference type="EMBL" id="MFC7393874.1"/>
    </source>
</evidence>
<evidence type="ECO:0000256" key="6">
    <source>
        <dbReference type="RuleBase" id="RU000599"/>
    </source>
</evidence>
<comment type="caution">
    <text evidence="7">The sequence shown here is derived from an EMBL/GenBank/DDBJ whole genome shotgun (WGS) entry which is preliminary data.</text>
</comment>
<evidence type="ECO:0000256" key="4">
    <source>
        <dbReference type="ARBA" id="ARBA00023239"/>
    </source>
</evidence>